<protein>
    <recommendedName>
        <fullName evidence="8">Ferredoxin</fullName>
    </recommendedName>
</protein>
<sequence length="65" mass="6653">MSGVRITVDRLLCMGSGTCLAVTPALFDMGDDGAAYPSKPVVEPGPKLAEAISRCPTGAIQVMSV</sequence>
<keyword evidence="3 8" id="KW-0479">Metal-binding</keyword>
<dbReference type="Proteomes" id="UP000031004">
    <property type="component" value="Unassembled WGS sequence"/>
</dbReference>
<evidence type="ECO:0000256" key="5">
    <source>
        <dbReference type="ARBA" id="ARBA00023004"/>
    </source>
</evidence>
<comment type="function">
    <text evidence="8">Ferredoxins are iron-sulfur proteins that transfer electrons in a wide variety of metabolic reactions.</text>
</comment>
<dbReference type="Pfam" id="PF13370">
    <property type="entry name" value="Fer4_13"/>
    <property type="match status" value="1"/>
</dbReference>
<keyword evidence="10" id="KW-1185">Reference proteome</keyword>
<evidence type="ECO:0000313" key="10">
    <source>
        <dbReference type="Proteomes" id="UP000031004"/>
    </source>
</evidence>
<evidence type="ECO:0000256" key="6">
    <source>
        <dbReference type="ARBA" id="ARBA00023014"/>
    </source>
</evidence>
<accession>A0ABR4YUG4</accession>
<dbReference type="InterPro" id="IPR001080">
    <property type="entry name" value="3Fe4S_ferredoxin"/>
</dbReference>
<proteinExistence type="predicted"/>
<evidence type="ECO:0000256" key="8">
    <source>
        <dbReference type="RuleBase" id="RU368020"/>
    </source>
</evidence>
<dbReference type="InterPro" id="IPR051269">
    <property type="entry name" value="Fe-S_cluster_ET"/>
</dbReference>
<keyword evidence="6 8" id="KW-0411">Iron-sulfur</keyword>
<dbReference type="PANTHER" id="PTHR36923:SF3">
    <property type="entry name" value="FERREDOXIN"/>
    <property type="match status" value="1"/>
</dbReference>
<dbReference type="PRINTS" id="PR00352">
    <property type="entry name" value="3FE4SFRDOXIN"/>
</dbReference>
<dbReference type="Gene3D" id="3.30.70.20">
    <property type="match status" value="1"/>
</dbReference>
<evidence type="ECO:0000256" key="1">
    <source>
        <dbReference type="ARBA" id="ARBA00001927"/>
    </source>
</evidence>
<keyword evidence="4 8" id="KW-0249">Electron transport</keyword>
<comment type="caution">
    <text evidence="9">The sequence shown here is derived from an EMBL/GenBank/DDBJ whole genome shotgun (WGS) entry which is preliminary data.</text>
</comment>
<dbReference type="EMBL" id="JTLZ01000008">
    <property type="protein sequence ID" value="KHO24174.1"/>
    <property type="molecule type" value="Genomic_DNA"/>
</dbReference>
<keyword evidence="7" id="KW-0003">3Fe-4S</keyword>
<comment type="cofactor">
    <cofactor evidence="1">
        <name>[3Fe-4S] cluster</name>
        <dbReference type="ChEBI" id="CHEBI:21137"/>
    </cofactor>
</comment>
<evidence type="ECO:0000256" key="4">
    <source>
        <dbReference type="ARBA" id="ARBA00022982"/>
    </source>
</evidence>
<evidence type="ECO:0000256" key="7">
    <source>
        <dbReference type="ARBA" id="ARBA00023291"/>
    </source>
</evidence>
<organism evidence="9 10">
    <name type="scientific">Mycolicibacterium setense</name>
    <dbReference type="NCBI Taxonomy" id="431269"/>
    <lineage>
        <taxon>Bacteria</taxon>
        <taxon>Bacillati</taxon>
        <taxon>Actinomycetota</taxon>
        <taxon>Actinomycetes</taxon>
        <taxon>Mycobacteriales</taxon>
        <taxon>Mycobacteriaceae</taxon>
        <taxon>Mycolicibacterium</taxon>
    </lineage>
</organism>
<evidence type="ECO:0000256" key="3">
    <source>
        <dbReference type="ARBA" id="ARBA00022723"/>
    </source>
</evidence>
<name>A0ABR4YUG4_9MYCO</name>
<evidence type="ECO:0000313" key="9">
    <source>
        <dbReference type="EMBL" id="KHO24174.1"/>
    </source>
</evidence>
<evidence type="ECO:0000256" key="2">
    <source>
        <dbReference type="ARBA" id="ARBA00022448"/>
    </source>
</evidence>
<dbReference type="RefSeq" id="WP_039322984.1">
    <property type="nucleotide sequence ID" value="NZ_JACKSA010000369.1"/>
</dbReference>
<reference evidence="9 10" key="1">
    <citation type="submission" date="2014-11" db="EMBL/GenBank/DDBJ databases">
        <title>Mycobacterium setense Manresensis Genome.</title>
        <authorList>
            <person name="Rech G."/>
            <person name="Sumoy L."/>
        </authorList>
    </citation>
    <scope>NUCLEOTIDE SEQUENCE [LARGE SCALE GENOMIC DNA]</scope>
    <source>
        <strain evidence="9 10">Manresensis</strain>
    </source>
</reference>
<dbReference type="SUPFAM" id="SSF54862">
    <property type="entry name" value="4Fe-4S ferredoxins"/>
    <property type="match status" value="1"/>
</dbReference>
<keyword evidence="5 8" id="KW-0408">Iron</keyword>
<dbReference type="PANTHER" id="PTHR36923">
    <property type="entry name" value="FERREDOXIN"/>
    <property type="match status" value="1"/>
</dbReference>
<gene>
    <name evidence="9" type="ORF">QQ44_18880</name>
</gene>
<keyword evidence="2 8" id="KW-0813">Transport</keyword>